<comment type="caution">
    <text evidence="1">The sequence shown here is derived from an EMBL/GenBank/DDBJ whole genome shotgun (WGS) entry which is preliminary data.</text>
</comment>
<dbReference type="Proteomes" id="UP001234297">
    <property type="component" value="Chromosome 7"/>
</dbReference>
<sequence>MSRVSFLPLLVFHLLLAGILHPNLTHAAGGKWELLQKSIGVSAMHMQLLNNDRVIIFDRTDFGASNLSLPAGKCREDPTDISLKVDCSAHSVEYDFATNTFRPLMILTDTWCSSGTVAPDGRLIQTGGFNDGDRAVRIIGPCGGCDWEEIRTGLAARRWYATNQILPDGRAIVIGGRRQFNYEYYPKTSGGGGLYRLPFLQQTSDREENNLYPFVHLNVDGNLFIFANNRAILFDYGKNVVVRTYPKMPGGDPRNYPSSGSSVLLPLKNLEKPEAEVLVCGGAPVGSYNQANSKKFVEALNTCGRIKITDSAPVWEMETMPVARVMGDMVLLPSGDVLIINGASAGAAGWELGRNPALSPVIYRPDNTPKARFEVQNPTTIPRMYHSTAILLRDGRVLVGGSNPHVYYNFTGVLYPTELSLEAFSPSYMDSGLRPKIKTPTSPSKLKYGGKFVIRFQVGTGGLSAKGVAVTLIAPSFTTHSFSMNQRLLFLTSGKATTVSGSTFEVEVEAPSSGVLAPSGYYLLFVKQDVSCLTFSEATKNVLCDLFTRYPPGDGELAPETPHRNPNAKTAKGQEKHDNSFCKPLMGKDEIARKVDLLASRLNEAAHLRKIAEERLKLPITSFKDAITSTIDSHQVVLISGETGCGKTTQVPQFLLDHMWGKREACKIICTQPRRISAISVAERISSERGENVGDSVGYKIRLESKGGRNSSIMFCTNGILLRMLIGTGANQSKMEATLAPIKDAVSEISHIIVDEIHERDRFADFMLAILRELLPSHPQLRLILMSATLDAERFSQYFGGCPIIRVPGFTYPVKTFYLEDVLSILKSTQDNHLNPIAMSDSIEETPLSDESRFALDESIDLAWSTDEFDPLLELISAEATPKICNYQHSSTGASPLMVFAGKGRVDDVCMLLSYGADCNLRDKDGSTALDCAYRENQHGVADIIKKHMEDYLSKSEEQQQLLEKYLTSVNPEQIDSVLIEKLLRKICIDSVEGAMLVFLPGWDDINQTRERLLASPFFRDTSKFLIISLHSMIPSVEQKKVFKRPPPGIRKIILSTNIAETAVTIDDVIYVIDSGRMKEKSYDPYNNVSTLHSAWVSKASAKQREGRAGRCQPGICYHLYSKTRAASLPDFQVPEIRRMPIEELCLQDSPSHRNAQESVRAIGRFR</sequence>
<protein>
    <submittedName>
        <fullName evidence="1">Uncharacterized protein</fullName>
    </submittedName>
</protein>
<keyword evidence="2" id="KW-1185">Reference proteome</keyword>
<organism evidence="1 2">
    <name type="scientific">Persea americana</name>
    <name type="common">Avocado</name>
    <dbReference type="NCBI Taxonomy" id="3435"/>
    <lineage>
        <taxon>Eukaryota</taxon>
        <taxon>Viridiplantae</taxon>
        <taxon>Streptophyta</taxon>
        <taxon>Embryophyta</taxon>
        <taxon>Tracheophyta</taxon>
        <taxon>Spermatophyta</taxon>
        <taxon>Magnoliopsida</taxon>
        <taxon>Magnoliidae</taxon>
        <taxon>Laurales</taxon>
        <taxon>Lauraceae</taxon>
        <taxon>Persea</taxon>
    </lineage>
</organism>
<dbReference type="EMBL" id="CM056815">
    <property type="protein sequence ID" value="KAJ8631525.1"/>
    <property type="molecule type" value="Genomic_DNA"/>
</dbReference>
<accession>A0ACC2LDW4</accession>
<proteinExistence type="predicted"/>
<evidence type="ECO:0000313" key="1">
    <source>
        <dbReference type="EMBL" id="KAJ8631525.1"/>
    </source>
</evidence>
<reference evidence="1 2" key="1">
    <citation type="journal article" date="2022" name="Hortic Res">
        <title>A haplotype resolved chromosomal level avocado genome allows analysis of novel avocado genes.</title>
        <authorList>
            <person name="Nath O."/>
            <person name="Fletcher S.J."/>
            <person name="Hayward A."/>
            <person name="Shaw L.M."/>
            <person name="Masouleh A.K."/>
            <person name="Furtado A."/>
            <person name="Henry R.J."/>
            <person name="Mitter N."/>
        </authorList>
    </citation>
    <scope>NUCLEOTIDE SEQUENCE [LARGE SCALE GENOMIC DNA]</scope>
    <source>
        <strain evidence="2">cv. Hass</strain>
    </source>
</reference>
<evidence type="ECO:0000313" key="2">
    <source>
        <dbReference type="Proteomes" id="UP001234297"/>
    </source>
</evidence>
<gene>
    <name evidence="1" type="ORF">MRB53_024848</name>
</gene>
<name>A0ACC2LDW4_PERAE</name>